<dbReference type="EMBL" id="PYDT01000008">
    <property type="protein sequence ID" value="THU52365.1"/>
    <property type="molecule type" value="Genomic_DNA"/>
</dbReference>
<proteinExistence type="predicted"/>
<reference evidence="1 2" key="1">
    <citation type="journal article" date="2019" name="Nat. Plants">
        <title>Genome sequencing of Musa balbisiana reveals subgenome evolution and function divergence in polyploid bananas.</title>
        <authorList>
            <person name="Yao X."/>
        </authorList>
    </citation>
    <scope>NUCLEOTIDE SEQUENCE [LARGE SCALE GENOMIC DNA]</scope>
    <source>
        <strain evidence="2">cv. DH-PKW</strain>
        <tissue evidence="1">Leaves</tissue>
    </source>
</reference>
<protein>
    <submittedName>
        <fullName evidence="1">Uncharacterized protein</fullName>
    </submittedName>
</protein>
<sequence length="124" mass="13713">MYAIGGSQHPTILSQGNRFIAPPTLFAKEVKQVTCTGFLVPARLLKDGTHDVTKREYSPEEVWKSWQWRSEGDLLKNGAFFVPSGAGKLGNVSYKDLIKAKPGTFVTRLTRFSGALKCVPNRPC</sequence>
<dbReference type="AlphaFoldDB" id="A0A4S8IUE5"/>
<dbReference type="InterPro" id="IPR011050">
    <property type="entry name" value="Pectin_lyase_fold/virulence"/>
</dbReference>
<accession>A0A4S8IUE5</accession>
<comment type="caution">
    <text evidence="1">The sequence shown here is derived from an EMBL/GenBank/DDBJ whole genome shotgun (WGS) entry which is preliminary data.</text>
</comment>
<dbReference type="Proteomes" id="UP000317650">
    <property type="component" value="Chromosome 10"/>
</dbReference>
<organism evidence="1 2">
    <name type="scientific">Musa balbisiana</name>
    <name type="common">Banana</name>
    <dbReference type="NCBI Taxonomy" id="52838"/>
    <lineage>
        <taxon>Eukaryota</taxon>
        <taxon>Viridiplantae</taxon>
        <taxon>Streptophyta</taxon>
        <taxon>Embryophyta</taxon>
        <taxon>Tracheophyta</taxon>
        <taxon>Spermatophyta</taxon>
        <taxon>Magnoliopsida</taxon>
        <taxon>Liliopsida</taxon>
        <taxon>Zingiberales</taxon>
        <taxon>Musaceae</taxon>
        <taxon>Musa</taxon>
    </lineage>
</organism>
<dbReference type="GO" id="GO:0030570">
    <property type="term" value="F:pectate lyase activity"/>
    <property type="evidence" value="ECO:0007669"/>
    <property type="project" value="InterPro"/>
</dbReference>
<dbReference type="InterPro" id="IPR045032">
    <property type="entry name" value="PEL"/>
</dbReference>
<dbReference type="STRING" id="52838.A0A4S8IUE5"/>
<dbReference type="Gene3D" id="2.160.20.10">
    <property type="entry name" value="Single-stranded right-handed beta-helix, Pectin lyase-like"/>
    <property type="match status" value="1"/>
</dbReference>
<gene>
    <name evidence="1" type="ORF">C4D60_Mb10t03240</name>
</gene>
<dbReference type="PANTHER" id="PTHR31683">
    <property type="entry name" value="PECTATE LYASE 18-RELATED"/>
    <property type="match status" value="1"/>
</dbReference>
<dbReference type="InterPro" id="IPR012334">
    <property type="entry name" value="Pectin_lyas_fold"/>
</dbReference>
<dbReference type="PANTHER" id="PTHR31683:SF208">
    <property type="entry name" value="PECTATE LYASE"/>
    <property type="match status" value="1"/>
</dbReference>
<evidence type="ECO:0000313" key="1">
    <source>
        <dbReference type="EMBL" id="THU52365.1"/>
    </source>
</evidence>
<name>A0A4S8IUE5_MUSBA</name>
<evidence type="ECO:0000313" key="2">
    <source>
        <dbReference type="Proteomes" id="UP000317650"/>
    </source>
</evidence>
<keyword evidence="2" id="KW-1185">Reference proteome</keyword>
<dbReference type="SUPFAM" id="SSF51126">
    <property type="entry name" value="Pectin lyase-like"/>
    <property type="match status" value="1"/>
</dbReference>